<gene>
    <name evidence="2" type="ORF">E2C01_031938</name>
</gene>
<keyword evidence="3" id="KW-1185">Reference proteome</keyword>
<feature type="compositionally biased region" description="Low complexity" evidence="1">
    <location>
        <begin position="67"/>
        <end position="79"/>
    </location>
</feature>
<dbReference type="Proteomes" id="UP000324222">
    <property type="component" value="Unassembled WGS sequence"/>
</dbReference>
<accession>A0A5B7EW42</accession>
<sequence>MRGGRPVSRHRRPPLHNSILRVLLVESTGPGVPEPQQGIRLWGVLLHLHHGRQQVDHSRGGGRSHGARAATSSAPSIPPATFTFPCLVLNEKISSEINQLS</sequence>
<feature type="region of interest" description="Disordered" evidence="1">
    <location>
        <begin position="53"/>
        <end position="79"/>
    </location>
</feature>
<dbReference type="EMBL" id="VSRR010004063">
    <property type="protein sequence ID" value="MPC38432.1"/>
    <property type="molecule type" value="Genomic_DNA"/>
</dbReference>
<evidence type="ECO:0000313" key="2">
    <source>
        <dbReference type="EMBL" id="MPC38432.1"/>
    </source>
</evidence>
<evidence type="ECO:0000256" key="1">
    <source>
        <dbReference type="SAM" id="MobiDB-lite"/>
    </source>
</evidence>
<protein>
    <submittedName>
        <fullName evidence="2">Uncharacterized protein</fullName>
    </submittedName>
</protein>
<organism evidence="2 3">
    <name type="scientific">Portunus trituberculatus</name>
    <name type="common">Swimming crab</name>
    <name type="synonym">Neptunus trituberculatus</name>
    <dbReference type="NCBI Taxonomy" id="210409"/>
    <lineage>
        <taxon>Eukaryota</taxon>
        <taxon>Metazoa</taxon>
        <taxon>Ecdysozoa</taxon>
        <taxon>Arthropoda</taxon>
        <taxon>Crustacea</taxon>
        <taxon>Multicrustacea</taxon>
        <taxon>Malacostraca</taxon>
        <taxon>Eumalacostraca</taxon>
        <taxon>Eucarida</taxon>
        <taxon>Decapoda</taxon>
        <taxon>Pleocyemata</taxon>
        <taxon>Brachyura</taxon>
        <taxon>Eubrachyura</taxon>
        <taxon>Portunoidea</taxon>
        <taxon>Portunidae</taxon>
        <taxon>Portuninae</taxon>
        <taxon>Portunus</taxon>
    </lineage>
</organism>
<dbReference type="AlphaFoldDB" id="A0A5B7EW42"/>
<evidence type="ECO:0000313" key="3">
    <source>
        <dbReference type="Proteomes" id="UP000324222"/>
    </source>
</evidence>
<proteinExistence type="predicted"/>
<name>A0A5B7EW42_PORTR</name>
<comment type="caution">
    <text evidence="2">The sequence shown here is derived from an EMBL/GenBank/DDBJ whole genome shotgun (WGS) entry which is preliminary data.</text>
</comment>
<reference evidence="2 3" key="1">
    <citation type="submission" date="2019-05" db="EMBL/GenBank/DDBJ databases">
        <title>Another draft genome of Portunus trituberculatus and its Hox gene families provides insights of decapod evolution.</title>
        <authorList>
            <person name="Jeong J.-H."/>
            <person name="Song I."/>
            <person name="Kim S."/>
            <person name="Choi T."/>
            <person name="Kim D."/>
            <person name="Ryu S."/>
            <person name="Kim W."/>
        </authorList>
    </citation>
    <scope>NUCLEOTIDE SEQUENCE [LARGE SCALE GENOMIC DNA]</scope>
    <source>
        <tissue evidence="2">Muscle</tissue>
    </source>
</reference>